<keyword evidence="2" id="KW-1185">Reference proteome</keyword>
<evidence type="ECO:0000313" key="2">
    <source>
        <dbReference type="Proteomes" id="UP001162030"/>
    </source>
</evidence>
<organism evidence="1 2">
    <name type="scientific">Methylocaldum szegediense</name>
    <dbReference type="NCBI Taxonomy" id="73780"/>
    <lineage>
        <taxon>Bacteria</taxon>
        <taxon>Pseudomonadati</taxon>
        <taxon>Pseudomonadota</taxon>
        <taxon>Gammaproteobacteria</taxon>
        <taxon>Methylococcales</taxon>
        <taxon>Methylococcaceae</taxon>
        <taxon>Methylocaldum</taxon>
    </lineage>
</organism>
<sequence>MVSEANRTAPFEEGFQYRAQLVLPDFHSVKIRLAWRDNRNLRNLEEALYRPWFLDSGDPCRNDGFGG</sequence>
<evidence type="ECO:0000313" key="1">
    <source>
        <dbReference type="EMBL" id="CAI8836367.1"/>
    </source>
</evidence>
<accession>A0ABN8X2L3</accession>
<dbReference type="Proteomes" id="UP001162030">
    <property type="component" value="Chromosome"/>
</dbReference>
<protein>
    <submittedName>
        <fullName evidence="1">Uncharacterized protein</fullName>
    </submittedName>
</protein>
<proteinExistence type="predicted"/>
<name>A0ABN8X2L3_9GAMM</name>
<reference evidence="1 2" key="1">
    <citation type="submission" date="2023-03" db="EMBL/GenBank/DDBJ databases">
        <authorList>
            <person name="Pearce D."/>
        </authorList>
    </citation>
    <scope>NUCLEOTIDE SEQUENCE [LARGE SCALE GENOMIC DNA]</scope>
    <source>
        <strain evidence="1">Msz</strain>
    </source>
</reference>
<gene>
    <name evidence="1" type="ORF">MSZNOR_2243</name>
</gene>
<dbReference type="EMBL" id="OX458333">
    <property type="protein sequence ID" value="CAI8836367.1"/>
    <property type="molecule type" value="Genomic_DNA"/>
</dbReference>